<dbReference type="RefSeq" id="WP_281885621.1">
    <property type="nucleotide sequence ID" value="NZ_BSDP01000001.1"/>
</dbReference>
<feature type="region of interest" description="Disordered" evidence="1">
    <location>
        <begin position="1"/>
        <end position="87"/>
    </location>
</feature>
<gene>
    <name evidence="3" type="ORF">ARHIZOSPH14_25790</name>
</gene>
<keyword evidence="2" id="KW-0472">Membrane</keyword>
<evidence type="ECO:0000256" key="2">
    <source>
        <dbReference type="SAM" id="Phobius"/>
    </source>
</evidence>
<dbReference type="InterPro" id="IPR046231">
    <property type="entry name" value="DUF6264"/>
</dbReference>
<keyword evidence="4" id="KW-1185">Reference proteome</keyword>
<comment type="caution">
    <text evidence="3">The sequence shown here is derived from an EMBL/GenBank/DDBJ whole genome shotgun (WGS) entry which is preliminary data.</text>
</comment>
<evidence type="ECO:0000313" key="4">
    <source>
        <dbReference type="Proteomes" id="UP001144396"/>
    </source>
</evidence>
<keyword evidence="2" id="KW-0812">Transmembrane</keyword>
<dbReference type="EMBL" id="BSDP01000001">
    <property type="protein sequence ID" value="GLI28337.1"/>
    <property type="molecule type" value="Genomic_DNA"/>
</dbReference>
<feature type="transmembrane region" description="Helical" evidence="2">
    <location>
        <begin position="95"/>
        <end position="118"/>
    </location>
</feature>
<keyword evidence="2" id="KW-1133">Transmembrane helix</keyword>
<sequence length="214" mass="22352">MPQSDPSREGGAAPGDGSTPPPPPPAAPAAPPADPRPKPQYGEYAPEGWSWQPPEQAMHDDPPKRDVAPPPPPAPQSGAAAAAPARRERAWDRPVTLGLLVFGIIGASIAVSIQQTLPDAMSLLHTQEGLDPYVQAEAVAGILSTGMWTQVLLWLLTAALAIVRLVRRRLAFWVPLAGGALSFLVLFGVIWAVLVTDPVLVEHFGTVGTAGIGG</sequence>
<protein>
    <submittedName>
        <fullName evidence="3">Uncharacterized protein</fullName>
    </submittedName>
</protein>
<evidence type="ECO:0000256" key="1">
    <source>
        <dbReference type="SAM" id="MobiDB-lite"/>
    </source>
</evidence>
<name>A0A9W6FS42_9MICO</name>
<feature type="transmembrane region" description="Helical" evidence="2">
    <location>
        <begin position="170"/>
        <end position="194"/>
    </location>
</feature>
<accession>A0A9W6FS42</accession>
<organism evidence="3 4">
    <name type="scientific">Agromyces rhizosphaerae</name>
    <dbReference type="NCBI Taxonomy" id="88374"/>
    <lineage>
        <taxon>Bacteria</taxon>
        <taxon>Bacillati</taxon>
        <taxon>Actinomycetota</taxon>
        <taxon>Actinomycetes</taxon>
        <taxon>Micrococcales</taxon>
        <taxon>Microbacteriaceae</taxon>
        <taxon>Agromyces</taxon>
    </lineage>
</organism>
<dbReference type="Proteomes" id="UP001144396">
    <property type="component" value="Unassembled WGS sequence"/>
</dbReference>
<dbReference type="AlphaFoldDB" id="A0A9W6FS42"/>
<feature type="transmembrane region" description="Helical" evidence="2">
    <location>
        <begin position="138"/>
        <end position="163"/>
    </location>
</feature>
<proteinExistence type="predicted"/>
<feature type="compositionally biased region" description="Basic and acidic residues" evidence="1">
    <location>
        <begin position="57"/>
        <end position="67"/>
    </location>
</feature>
<dbReference type="Pfam" id="PF19779">
    <property type="entry name" value="DUF6264"/>
    <property type="match status" value="1"/>
</dbReference>
<evidence type="ECO:0000313" key="3">
    <source>
        <dbReference type="EMBL" id="GLI28337.1"/>
    </source>
</evidence>
<reference evidence="3" key="1">
    <citation type="submission" date="2022-12" db="EMBL/GenBank/DDBJ databases">
        <title>Reference genome sequencing for broad-spectrum identification of bacterial and archaeal isolates by mass spectrometry.</title>
        <authorList>
            <person name="Sekiguchi Y."/>
            <person name="Tourlousse D.M."/>
        </authorList>
    </citation>
    <scope>NUCLEOTIDE SEQUENCE</scope>
    <source>
        <strain evidence="3">14</strain>
    </source>
</reference>
<feature type="compositionally biased region" description="Pro residues" evidence="1">
    <location>
        <begin position="19"/>
        <end position="34"/>
    </location>
</feature>